<gene>
    <name evidence="2" type="ORF">CF386_05005</name>
</gene>
<dbReference type="RefSeq" id="WP_089073316.1">
    <property type="nucleotide sequence ID" value="NZ_CBCSAM010000001.1"/>
</dbReference>
<organism evidence="2 3">
    <name type="scientific">Paraphotobacterium marinum</name>
    <dbReference type="NCBI Taxonomy" id="1755811"/>
    <lineage>
        <taxon>Bacteria</taxon>
        <taxon>Pseudomonadati</taxon>
        <taxon>Pseudomonadota</taxon>
        <taxon>Gammaproteobacteria</taxon>
        <taxon>Vibrionales</taxon>
        <taxon>Vibrionaceae</taxon>
        <taxon>Paraphotobacterium</taxon>
    </lineage>
</organism>
<dbReference type="GO" id="GO:0016757">
    <property type="term" value="F:glycosyltransferase activity"/>
    <property type="evidence" value="ECO:0007669"/>
    <property type="project" value="InterPro"/>
</dbReference>
<dbReference type="OrthoDB" id="9062832at2"/>
<name>A0A220VDB4_9GAMM</name>
<dbReference type="EMBL" id="CP022355">
    <property type="protein sequence ID" value="ASK78408.1"/>
    <property type="molecule type" value="Genomic_DNA"/>
</dbReference>
<dbReference type="InterPro" id="IPR001296">
    <property type="entry name" value="Glyco_trans_1"/>
</dbReference>
<protein>
    <submittedName>
        <fullName evidence="2">Glycosyl transferase</fullName>
    </submittedName>
</protein>
<reference evidence="2 3" key="1">
    <citation type="journal article" date="2016" name="Int. J. Syst. Evol. Microbiol.">
        <title>Paraphotobacterium marinum gen. nov., sp. nov., a member of the family Vibrionaceae, isolated from surface seawater.</title>
        <authorList>
            <person name="Huang Z."/>
            <person name="Dong C."/>
            <person name="Shao Z."/>
        </authorList>
    </citation>
    <scope>NUCLEOTIDE SEQUENCE [LARGE SCALE GENOMIC DNA]</scope>
    <source>
        <strain evidence="2 3">NSCS20N07D</strain>
    </source>
</reference>
<proteinExistence type="predicted"/>
<dbReference type="PANTHER" id="PTHR12526">
    <property type="entry name" value="GLYCOSYLTRANSFERASE"/>
    <property type="match status" value="1"/>
</dbReference>
<dbReference type="CDD" id="cd03801">
    <property type="entry name" value="GT4_PimA-like"/>
    <property type="match status" value="1"/>
</dbReference>
<keyword evidence="3" id="KW-1185">Reference proteome</keyword>
<evidence type="ECO:0000259" key="1">
    <source>
        <dbReference type="Pfam" id="PF00534"/>
    </source>
</evidence>
<evidence type="ECO:0000313" key="2">
    <source>
        <dbReference type="EMBL" id="ASK78408.1"/>
    </source>
</evidence>
<dbReference type="KEGG" id="pmai:CF386_05005"/>
<dbReference type="SUPFAM" id="SSF53756">
    <property type="entry name" value="UDP-Glycosyltransferase/glycogen phosphorylase"/>
    <property type="match status" value="1"/>
</dbReference>
<keyword evidence="2" id="KW-0808">Transferase</keyword>
<dbReference type="Proteomes" id="UP000242175">
    <property type="component" value="Chromosome large"/>
</dbReference>
<dbReference type="PANTHER" id="PTHR12526:SF637">
    <property type="entry name" value="GLYCOSYLTRANSFERASE EPSF-RELATED"/>
    <property type="match status" value="1"/>
</dbReference>
<accession>A0A220VDB4</accession>
<feature type="domain" description="Glycosyl transferase family 1" evidence="1">
    <location>
        <begin position="165"/>
        <end position="320"/>
    </location>
</feature>
<dbReference type="Pfam" id="PF00534">
    <property type="entry name" value="Glycos_transf_1"/>
    <property type="match status" value="1"/>
</dbReference>
<evidence type="ECO:0000313" key="3">
    <source>
        <dbReference type="Proteomes" id="UP000242175"/>
    </source>
</evidence>
<dbReference type="Gene3D" id="3.40.50.2000">
    <property type="entry name" value="Glycogen Phosphorylase B"/>
    <property type="match status" value="2"/>
</dbReference>
<dbReference type="GO" id="GO:1901135">
    <property type="term" value="P:carbohydrate derivative metabolic process"/>
    <property type="evidence" value="ECO:0007669"/>
    <property type="project" value="UniProtKB-ARBA"/>
</dbReference>
<dbReference type="AlphaFoldDB" id="A0A220VDB4"/>
<sequence>MHICHINLASEFYGGENQTFLMIKKQIEIGIQVTIVCKKNSPFALKVRNLNCKKLEIAQFLFGHISSLFLNFDMIHVHEGKALYWALIQNFLRKKKYIITRRIDKPIKNRLFLKIGYRRSSYLVALSNKIKAIMKLEFPSQNIEVIPSSPEKDSLDHHDLLKLKNITQDQFVIIQVGKLLKLKGYETSIEAAKKVKKVIPNVHFYFLGDGPQESNLRRLINDEDFIHLMGYQANTTSWYKISDIQIHPSLQEGLGSSILEGLLNGTNVIASNVGGIPDIIQNNINGLLFEPKNAQELSKKIQYLYENPMLTEKFFQNNKKILKKFDINYTCKQYIQIYEEVLSNEKIK</sequence>